<evidence type="ECO:0000313" key="1">
    <source>
        <dbReference type="EMBL" id="CAK7348915.1"/>
    </source>
</evidence>
<dbReference type="Proteomes" id="UP001314170">
    <property type="component" value="Unassembled WGS sequence"/>
</dbReference>
<keyword evidence="2" id="KW-1185">Reference proteome</keyword>
<dbReference type="AlphaFoldDB" id="A0AAV1SD55"/>
<proteinExistence type="predicted"/>
<dbReference type="EMBL" id="CAWUPB010001173">
    <property type="protein sequence ID" value="CAK7348915.1"/>
    <property type="molecule type" value="Genomic_DNA"/>
</dbReference>
<protein>
    <submittedName>
        <fullName evidence="1">Uncharacterized protein</fullName>
    </submittedName>
</protein>
<name>A0AAV1SD55_9ROSI</name>
<sequence length="58" mass="6596">MAKARPLENGKDEWMDGIYKAERETTKVEAGGVHENTVQEAAIYPWTIYGRLPLPYSN</sequence>
<reference evidence="1 2" key="1">
    <citation type="submission" date="2024-01" db="EMBL/GenBank/DDBJ databases">
        <authorList>
            <person name="Waweru B."/>
        </authorList>
    </citation>
    <scope>NUCLEOTIDE SEQUENCE [LARGE SCALE GENOMIC DNA]</scope>
</reference>
<gene>
    <name evidence="1" type="ORF">DCAF_LOCUS21624</name>
</gene>
<organism evidence="1 2">
    <name type="scientific">Dovyalis caffra</name>
    <dbReference type="NCBI Taxonomy" id="77055"/>
    <lineage>
        <taxon>Eukaryota</taxon>
        <taxon>Viridiplantae</taxon>
        <taxon>Streptophyta</taxon>
        <taxon>Embryophyta</taxon>
        <taxon>Tracheophyta</taxon>
        <taxon>Spermatophyta</taxon>
        <taxon>Magnoliopsida</taxon>
        <taxon>eudicotyledons</taxon>
        <taxon>Gunneridae</taxon>
        <taxon>Pentapetalae</taxon>
        <taxon>rosids</taxon>
        <taxon>fabids</taxon>
        <taxon>Malpighiales</taxon>
        <taxon>Salicaceae</taxon>
        <taxon>Flacourtieae</taxon>
        <taxon>Dovyalis</taxon>
    </lineage>
</organism>
<accession>A0AAV1SD55</accession>
<comment type="caution">
    <text evidence="1">The sequence shown here is derived from an EMBL/GenBank/DDBJ whole genome shotgun (WGS) entry which is preliminary data.</text>
</comment>
<evidence type="ECO:0000313" key="2">
    <source>
        <dbReference type="Proteomes" id="UP001314170"/>
    </source>
</evidence>